<feature type="transmembrane region" description="Helical" evidence="2">
    <location>
        <begin position="136"/>
        <end position="157"/>
    </location>
</feature>
<feature type="region of interest" description="Disordered" evidence="1">
    <location>
        <begin position="56"/>
        <end position="94"/>
    </location>
</feature>
<feature type="compositionally biased region" description="Low complexity" evidence="1">
    <location>
        <begin position="194"/>
        <end position="204"/>
    </location>
</feature>
<evidence type="ECO:0000256" key="1">
    <source>
        <dbReference type="SAM" id="MobiDB-lite"/>
    </source>
</evidence>
<organism evidence="4 5">
    <name type="scientific">Exophiala bonariae</name>
    <dbReference type="NCBI Taxonomy" id="1690606"/>
    <lineage>
        <taxon>Eukaryota</taxon>
        <taxon>Fungi</taxon>
        <taxon>Dikarya</taxon>
        <taxon>Ascomycota</taxon>
        <taxon>Pezizomycotina</taxon>
        <taxon>Eurotiomycetes</taxon>
        <taxon>Chaetothyriomycetidae</taxon>
        <taxon>Chaetothyriales</taxon>
        <taxon>Herpotrichiellaceae</taxon>
        <taxon>Exophiala</taxon>
    </lineage>
</organism>
<dbReference type="PANTHER" id="PTHR36854">
    <property type="entry name" value="CHROMOSOME 9, WHOLE GENOME SHOTGUN SEQUENCE"/>
    <property type="match status" value="1"/>
</dbReference>
<keyword evidence="3" id="KW-0732">Signal</keyword>
<gene>
    <name evidence="4" type="ORF">LTR84_012788</name>
</gene>
<dbReference type="EMBL" id="JAVRRD010000008">
    <property type="protein sequence ID" value="KAK5056235.1"/>
    <property type="molecule type" value="Genomic_DNA"/>
</dbReference>
<reference evidence="4 5" key="1">
    <citation type="submission" date="2023-08" db="EMBL/GenBank/DDBJ databases">
        <title>Black Yeasts Isolated from many extreme environments.</title>
        <authorList>
            <person name="Coleine C."/>
            <person name="Stajich J.E."/>
            <person name="Selbmann L."/>
        </authorList>
    </citation>
    <scope>NUCLEOTIDE SEQUENCE [LARGE SCALE GENOMIC DNA]</scope>
    <source>
        <strain evidence="4 5">CCFEE 5792</strain>
    </source>
</reference>
<dbReference type="AlphaFoldDB" id="A0AAV9NFE6"/>
<keyword evidence="5" id="KW-1185">Reference proteome</keyword>
<dbReference type="PANTHER" id="PTHR36854:SF1">
    <property type="entry name" value="TRANSMEMBRANE PROTEIN"/>
    <property type="match status" value="1"/>
</dbReference>
<feature type="signal peptide" evidence="3">
    <location>
        <begin position="1"/>
        <end position="25"/>
    </location>
</feature>
<sequence length="241" mass="25901">MRPSISPYLPLGLLLLFSLLNLTSAAKSTAISFCKCICFNNSTIIALNPPNSKSSSHRFEVRSSDHHSLEGTSPARSPREAQEEEKAPSKPHHKLSCADCTRAFCLDYNLPICKDAKDEDVFTTCFQRDSLKDETVVVIFIIATAGLLAWALVKPWVERVRQRNERREFPPLVGSQGNSNRAAGHDATSPRNQGSSRGGASSSVRGGGRGGVGRSATDARFLDADEDAVDIGSGSALGAAR</sequence>
<comment type="caution">
    <text evidence="4">The sequence shown here is derived from an EMBL/GenBank/DDBJ whole genome shotgun (WGS) entry which is preliminary data.</text>
</comment>
<keyword evidence="2" id="KW-0812">Transmembrane</keyword>
<accession>A0AAV9NFE6</accession>
<evidence type="ECO:0000256" key="2">
    <source>
        <dbReference type="SAM" id="Phobius"/>
    </source>
</evidence>
<feature type="chain" id="PRO_5043575219" evidence="3">
    <location>
        <begin position="26"/>
        <end position="241"/>
    </location>
</feature>
<feature type="compositionally biased region" description="Basic and acidic residues" evidence="1">
    <location>
        <begin position="57"/>
        <end position="69"/>
    </location>
</feature>
<evidence type="ECO:0000256" key="3">
    <source>
        <dbReference type="SAM" id="SignalP"/>
    </source>
</evidence>
<dbReference type="RefSeq" id="XP_064708205.1">
    <property type="nucleotide sequence ID" value="XM_064856305.1"/>
</dbReference>
<dbReference type="Proteomes" id="UP001358417">
    <property type="component" value="Unassembled WGS sequence"/>
</dbReference>
<proteinExistence type="predicted"/>
<keyword evidence="2" id="KW-0472">Membrane</keyword>
<dbReference type="GeneID" id="89980930"/>
<evidence type="ECO:0000313" key="4">
    <source>
        <dbReference type="EMBL" id="KAK5056235.1"/>
    </source>
</evidence>
<name>A0AAV9NFE6_9EURO</name>
<protein>
    <submittedName>
        <fullName evidence="4">Uncharacterized protein</fullName>
    </submittedName>
</protein>
<feature type="compositionally biased region" description="Basic and acidic residues" evidence="1">
    <location>
        <begin position="77"/>
        <end position="88"/>
    </location>
</feature>
<feature type="region of interest" description="Disordered" evidence="1">
    <location>
        <begin position="168"/>
        <end position="217"/>
    </location>
</feature>
<evidence type="ECO:0000313" key="5">
    <source>
        <dbReference type="Proteomes" id="UP001358417"/>
    </source>
</evidence>
<keyword evidence="2" id="KW-1133">Transmembrane helix</keyword>